<evidence type="ECO:0000313" key="3">
    <source>
        <dbReference type="EMBL" id="EHR52829.1"/>
    </source>
</evidence>
<dbReference type="InterPro" id="IPR050491">
    <property type="entry name" value="AmpC-like"/>
</dbReference>
<protein>
    <submittedName>
        <fullName evidence="3">Penicillin-binding protein, beta-lactamase class C</fullName>
    </submittedName>
</protein>
<dbReference type="Gene3D" id="3.40.710.10">
    <property type="entry name" value="DD-peptidase/beta-lactamase superfamily"/>
    <property type="match status" value="1"/>
</dbReference>
<dbReference type="SUPFAM" id="SSF56601">
    <property type="entry name" value="beta-lactamase/transpeptidase-like"/>
    <property type="match status" value="1"/>
</dbReference>
<dbReference type="Pfam" id="PF00144">
    <property type="entry name" value="Beta-lactamase"/>
    <property type="match status" value="1"/>
</dbReference>
<dbReference type="eggNOG" id="COG1680">
    <property type="taxonomic scope" value="Bacteria"/>
</dbReference>
<dbReference type="Proteomes" id="UP000004926">
    <property type="component" value="Chromosome"/>
</dbReference>
<keyword evidence="4" id="KW-1185">Reference proteome</keyword>
<keyword evidence="1" id="KW-0732">Signal</keyword>
<accession>H5WX01</accession>
<dbReference type="MEROPS" id="S12.003"/>
<feature type="signal peptide" evidence="1">
    <location>
        <begin position="1"/>
        <end position="30"/>
    </location>
</feature>
<sequence length="376" mass="39305">MMSNKTQRWFAGVAGGTALAVTALVTPAQAAPAEDHADTQAVLDRYQQQAGPGAAVHAGDGAEAWTLSSGARGINDDGPITASDHFRAASQTKTFTATVVLQLFDEGLVALDAPIERYLPGVVTGNFDGTVITVRQLLNHTAGFSRDTSGAAANPGGSYELAELVRAAMDETPQSAPGGSIRYSNVGYLVLGMLIEQVTGRYVGDAITERIIEPLGLSGTSFPAPGERALADPYVPGYQGLRIGGFYFWIEATTMIELSLYSSAGALESTLEDLARFYRALLGGELLSQDALAEMRTTVPFSPERPDGYGLGMRSLYTSCGVVAWGHDGMSLTGHASLTVVTDDGRFASVVTNADTSPQDPAALDVANAALCEAES</sequence>
<dbReference type="AlphaFoldDB" id="H5WX01"/>
<dbReference type="PANTHER" id="PTHR46825:SF7">
    <property type="entry name" value="D-ALANYL-D-ALANINE CARBOXYPEPTIDASE"/>
    <property type="match status" value="1"/>
</dbReference>
<feature type="domain" description="Beta-lactamase-related" evidence="2">
    <location>
        <begin position="45"/>
        <end position="368"/>
    </location>
</feature>
<evidence type="ECO:0000313" key="4">
    <source>
        <dbReference type="Proteomes" id="UP000004926"/>
    </source>
</evidence>
<name>H5WX01_9PSEU</name>
<dbReference type="STRING" id="882083.SacmaDRAFT_4654"/>
<dbReference type="HOGENOM" id="CLU_020027_2_3_11"/>
<evidence type="ECO:0000256" key="1">
    <source>
        <dbReference type="SAM" id="SignalP"/>
    </source>
</evidence>
<proteinExistence type="predicted"/>
<gene>
    <name evidence="3" type="ORF">SacmaDRAFT_4654</name>
</gene>
<evidence type="ECO:0000259" key="2">
    <source>
        <dbReference type="Pfam" id="PF00144"/>
    </source>
</evidence>
<dbReference type="InterPro" id="IPR012338">
    <property type="entry name" value="Beta-lactam/transpept-like"/>
</dbReference>
<dbReference type="InterPro" id="IPR001466">
    <property type="entry name" value="Beta-lactam-related"/>
</dbReference>
<organism evidence="3 4">
    <name type="scientific">Saccharomonospora marina XMU15</name>
    <dbReference type="NCBI Taxonomy" id="882083"/>
    <lineage>
        <taxon>Bacteria</taxon>
        <taxon>Bacillati</taxon>
        <taxon>Actinomycetota</taxon>
        <taxon>Actinomycetes</taxon>
        <taxon>Pseudonocardiales</taxon>
        <taxon>Pseudonocardiaceae</taxon>
        <taxon>Saccharomonospora</taxon>
    </lineage>
</organism>
<dbReference type="PANTHER" id="PTHR46825">
    <property type="entry name" value="D-ALANYL-D-ALANINE-CARBOXYPEPTIDASE/ENDOPEPTIDASE AMPH"/>
    <property type="match status" value="1"/>
</dbReference>
<reference evidence="3 4" key="1">
    <citation type="journal article" date="2012" name="Stand. Genomic Sci.">
        <title>Genome sequence of the ocean sediment bacterium Saccharomonospora marina type strain (XMU15(T)).</title>
        <authorList>
            <person name="Klenk H.P."/>
            <person name="Lu M."/>
            <person name="Lucas S."/>
            <person name="Lapidus A."/>
            <person name="Copeland A."/>
            <person name="Pitluck S."/>
            <person name="Goodwin L.A."/>
            <person name="Han C."/>
            <person name="Tapia R."/>
            <person name="Brambilla E.M."/>
            <person name="Potter G."/>
            <person name="Land M."/>
            <person name="Ivanova N."/>
            <person name="Rohde M."/>
            <person name="Goker M."/>
            <person name="Detter J.C."/>
            <person name="Li W.J."/>
            <person name="Kyrpides N.C."/>
            <person name="Woyke T."/>
        </authorList>
    </citation>
    <scope>NUCLEOTIDE SEQUENCE [LARGE SCALE GENOMIC DNA]</scope>
    <source>
        <strain evidence="3 4">XMU15</strain>
    </source>
</reference>
<dbReference type="EMBL" id="CM001439">
    <property type="protein sequence ID" value="EHR52829.1"/>
    <property type="molecule type" value="Genomic_DNA"/>
</dbReference>
<feature type="chain" id="PRO_5003601208" evidence="1">
    <location>
        <begin position="31"/>
        <end position="376"/>
    </location>
</feature>